<accession>A0A255GNM5</accession>
<comment type="subcellular location">
    <subcellularLocation>
        <location evidence="1 7">Cell membrane</location>
        <topology evidence="1 7">Multi-pass membrane protein</topology>
    </subcellularLocation>
</comment>
<comment type="caution">
    <text evidence="9">The sequence shown here is derived from an EMBL/GenBank/DDBJ whole genome shotgun (WGS) entry which is preliminary data.</text>
</comment>
<feature type="transmembrane region" description="Helical" evidence="7">
    <location>
        <begin position="244"/>
        <end position="267"/>
    </location>
</feature>
<dbReference type="EMBL" id="NMVO01000001">
    <property type="protein sequence ID" value="OYO17417.1"/>
    <property type="molecule type" value="Genomic_DNA"/>
</dbReference>
<evidence type="ECO:0000259" key="8">
    <source>
        <dbReference type="PROSITE" id="PS50928"/>
    </source>
</evidence>
<evidence type="ECO:0000256" key="5">
    <source>
        <dbReference type="ARBA" id="ARBA00022989"/>
    </source>
</evidence>
<evidence type="ECO:0000256" key="1">
    <source>
        <dbReference type="ARBA" id="ARBA00004651"/>
    </source>
</evidence>
<dbReference type="Gene3D" id="1.10.10.10">
    <property type="entry name" value="Winged helix-like DNA-binding domain superfamily/Winged helix DNA-binding domain"/>
    <property type="match status" value="1"/>
</dbReference>
<dbReference type="GO" id="GO:0005886">
    <property type="term" value="C:plasma membrane"/>
    <property type="evidence" value="ECO:0007669"/>
    <property type="project" value="UniProtKB-SubCell"/>
</dbReference>
<keyword evidence="5 7" id="KW-1133">Transmembrane helix</keyword>
<name>A0A255GNM5_9ACTN</name>
<evidence type="ECO:0000256" key="2">
    <source>
        <dbReference type="ARBA" id="ARBA00022448"/>
    </source>
</evidence>
<evidence type="ECO:0000256" key="3">
    <source>
        <dbReference type="ARBA" id="ARBA00022475"/>
    </source>
</evidence>
<feature type="transmembrane region" description="Helical" evidence="7">
    <location>
        <begin position="139"/>
        <end position="160"/>
    </location>
</feature>
<proteinExistence type="inferred from homology"/>
<keyword evidence="6 7" id="KW-0472">Membrane</keyword>
<reference evidence="9 10" key="1">
    <citation type="submission" date="2017-07" db="EMBL/GenBank/DDBJ databases">
        <title>Draft whole genome sequences of clinical Proprionibacteriaceae strains.</title>
        <authorList>
            <person name="Bernier A.-M."/>
            <person name="Bernard K."/>
            <person name="Domingo M.-C."/>
        </authorList>
    </citation>
    <scope>NUCLEOTIDE SEQUENCE [LARGE SCALE GENOMIC DNA]</scope>
    <source>
        <strain evidence="9 10">NML 030167</strain>
    </source>
</reference>
<evidence type="ECO:0000256" key="6">
    <source>
        <dbReference type="ARBA" id="ARBA00023136"/>
    </source>
</evidence>
<evidence type="ECO:0000256" key="4">
    <source>
        <dbReference type="ARBA" id="ARBA00022692"/>
    </source>
</evidence>
<dbReference type="InterPro" id="IPR036390">
    <property type="entry name" value="WH_DNA-bd_sf"/>
</dbReference>
<dbReference type="GO" id="GO:0055085">
    <property type="term" value="P:transmembrane transport"/>
    <property type="evidence" value="ECO:0007669"/>
    <property type="project" value="InterPro"/>
</dbReference>
<organism evidence="9 10">
    <name type="scientific">Enemella evansiae</name>
    <dbReference type="NCBI Taxonomy" id="2016499"/>
    <lineage>
        <taxon>Bacteria</taxon>
        <taxon>Bacillati</taxon>
        <taxon>Actinomycetota</taxon>
        <taxon>Actinomycetes</taxon>
        <taxon>Propionibacteriales</taxon>
        <taxon>Propionibacteriaceae</taxon>
        <taxon>Enemella</taxon>
    </lineage>
</organism>
<keyword evidence="3" id="KW-1003">Cell membrane</keyword>
<keyword evidence="10" id="KW-1185">Reference proteome</keyword>
<dbReference type="SUPFAM" id="SSF161098">
    <property type="entry name" value="MetI-like"/>
    <property type="match status" value="1"/>
</dbReference>
<dbReference type="Pfam" id="PF00528">
    <property type="entry name" value="BPD_transp_1"/>
    <property type="match status" value="1"/>
</dbReference>
<dbReference type="Pfam" id="PF13412">
    <property type="entry name" value="HTH_24"/>
    <property type="match status" value="1"/>
</dbReference>
<keyword evidence="4 7" id="KW-0812">Transmembrane</keyword>
<dbReference type="Gene3D" id="1.10.3720.10">
    <property type="entry name" value="MetI-like"/>
    <property type="match status" value="1"/>
</dbReference>
<dbReference type="PANTHER" id="PTHR32243:SF18">
    <property type="entry name" value="INNER MEMBRANE ABC TRANSPORTER PERMEASE PROTEIN YCJP"/>
    <property type="match status" value="1"/>
</dbReference>
<dbReference type="InterPro" id="IPR035906">
    <property type="entry name" value="MetI-like_sf"/>
</dbReference>
<evidence type="ECO:0000256" key="7">
    <source>
        <dbReference type="RuleBase" id="RU363032"/>
    </source>
</evidence>
<dbReference type="CDD" id="cd06261">
    <property type="entry name" value="TM_PBP2"/>
    <property type="match status" value="1"/>
</dbReference>
<sequence length="283" mass="30622">MTPAPQAPGSRGTNIPRIGDWNQRVVIDWVRRNPQGTSRVELAASTGLSPQTISNLTRRLLERGLISWDRLGRPLLNSTVLSAGAAAVATLVATLTAYPLSRYRLRFGRGFMYAVLFGTCLPITAMMVPVYALFVKLEWLDSLLASTLFLAATSLPMAIFMTKNFMDSVPVSLEEAAWTDGASARQTLVSIVTPLMRPGLAVVFVYVFVQCWGNFFVPFVLLLSPEKQPAAVTIFSFFGQYGTVAYGSLAAFSLLYSLPVVVLYALAQRLIGGANAMAGAVKG</sequence>
<dbReference type="InterPro" id="IPR000515">
    <property type="entry name" value="MetI-like"/>
</dbReference>
<protein>
    <submittedName>
        <fullName evidence="9">Sugar ABC transporter permease</fullName>
    </submittedName>
</protein>
<comment type="similarity">
    <text evidence="7">Belongs to the binding-protein-dependent transport system permease family.</text>
</comment>
<feature type="domain" description="ABC transmembrane type-1" evidence="8">
    <location>
        <begin position="75"/>
        <end position="267"/>
    </location>
</feature>
<dbReference type="PROSITE" id="PS50928">
    <property type="entry name" value="ABC_TM1"/>
    <property type="match status" value="1"/>
</dbReference>
<dbReference type="InterPro" id="IPR050901">
    <property type="entry name" value="BP-dep_ABC_trans_perm"/>
</dbReference>
<evidence type="ECO:0000313" key="9">
    <source>
        <dbReference type="EMBL" id="OYO17417.1"/>
    </source>
</evidence>
<dbReference type="AlphaFoldDB" id="A0A255GNM5"/>
<feature type="transmembrane region" description="Helical" evidence="7">
    <location>
        <begin position="110"/>
        <end position="133"/>
    </location>
</feature>
<dbReference type="PANTHER" id="PTHR32243">
    <property type="entry name" value="MALTOSE TRANSPORT SYSTEM PERMEASE-RELATED"/>
    <property type="match status" value="1"/>
</dbReference>
<dbReference type="Proteomes" id="UP000215896">
    <property type="component" value="Unassembled WGS sequence"/>
</dbReference>
<dbReference type="SUPFAM" id="SSF46785">
    <property type="entry name" value="Winged helix' DNA-binding domain"/>
    <property type="match status" value="1"/>
</dbReference>
<dbReference type="OrthoDB" id="3228189at2"/>
<evidence type="ECO:0000313" key="10">
    <source>
        <dbReference type="Proteomes" id="UP000215896"/>
    </source>
</evidence>
<feature type="transmembrane region" description="Helical" evidence="7">
    <location>
        <begin position="75"/>
        <end position="98"/>
    </location>
</feature>
<feature type="transmembrane region" description="Helical" evidence="7">
    <location>
        <begin position="200"/>
        <end position="224"/>
    </location>
</feature>
<dbReference type="InterPro" id="IPR036388">
    <property type="entry name" value="WH-like_DNA-bd_sf"/>
</dbReference>
<gene>
    <name evidence="9" type="ORF">CGZ94_00460</name>
</gene>
<keyword evidence="2 7" id="KW-0813">Transport</keyword>